<dbReference type="AlphaFoldDB" id="A0A1R3KR16"/>
<gene>
    <name evidence="1" type="ORF">COLO4_05409</name>
</gene>
<organism evidence="1 2">
    <name type="scientific">Corchorus olitorius</name>
    <dbReference type="NCBI Taxonomy" id="93759"/>
    <lineage>
        <taxon>Eukaryota</taxon>
        <taxon>Viridiplantae</taxon>
        <taxon>Streptophyta</taxon>
        <taxon>Embryophyta</taxon>
        <taxon>Tracheophyta</taxon>
        <taxon>Spermatophyta</taxon>
        <taxon>Magnoliopsida</taxon>
        <taxon>eudicotyledons</taxon>
        <taxon>Gunneridae</taxon>
        <taxon>Pentapetalae</taxon>
        <taxon>rosids</taxon>
        <taxon>malvids</taxon>
        <taxon>Malvales</taxon>
        <taxon>Malvaceae</taxon>
        <taxon>Grewioideae</taxon>
        <taxon>Apeibeae</taxon>
        <taxon>Corchorus</taxon>
    </lineage>
</organism>
<accession>A0A1R3KR16</accession>
<evidence type="ECO:0000313" key="2">
    <source>
        <dbReference type="Proteomes" id="UP000187203"/>
    </source>
</evidence>
<evidence type="ECO:0000313" key="1">
    <source>
        <dbReference type="EMBL" id="OMP09504.1"/>
    </source>
</evidence>
<protein>
    <submittedName>
        <fullName evidence="1">Uncharacterized protein</fullName>
    </submittedName>
</protein>
<reference evidence="2" key="1">
    <citation type="submission" date="2013-09" db="EMBL/GenBank/DDBJ databases">
        <title>Corchorus olitorius genome sequencing.</title>
        <authorList>
            <person name="Alam M."/>
            <person name="Haque M.S."/>
            <person name="Islam M.S."/>
            <person name="Emdad E.M."/>
            <person name="Islam M.M."/>
            <person name="Ahmed B."/>
            <person name="Halim A."/>
            <person name="Hossen Q.M.M."/>
            <person name="Hossain M.Z."/>
            <person name="Ahmed R."/>
            <person name="Khan M.M."/>
            <person name="Islam R."/>
            <person name="Rashid M.M."/>
            <person name="Khan S.A."/>
            <person name="Rahman M.S."/>
            <person name="Alam M."/>
            <person name="Yahiya A.S."/>
            <person name="Khan M.S."/>
            <person name="Azam M.S."/>
            <person name="Haque T."/>
            <person name="Lashkar M.Z.H."/>
            <person name="Akhand A.I."/>
            <person name="Morshed G."/>
            <person name="Roy S."/>
            <person name="Uddin K.S."/>
            <person name="Rabeya T."/>
            <person name="Hossain A.S."/>
            <person name="Chowdhury A."/>
            <person name="Snigdha A.R."/>
            <person name="Mortoza M.S."/>
            <person name="Matin S.A."/>
            <person name="Hoque S.M.E."/>
            <person name="Islam M.K."/>
            <person name="Roy D.K."/>
            <person name="Haider R."/>
            <person name="Moosa M.M."/>
            <person name="Elias S.M."/>
            <person name="Hasan A.M."/>
            <person name="Jahan S."/>
            <person name="Shafiuddin M."/>
            <person name="Mahmood N."/>
            <person name="Shommy N.S."/>
        </authorList>
    </citation>
    <scope>NUCLEOTIDE SEQUENCE [LARGE SCALE GENOMIC DNA]</scope>
    <source>
        <strain evidence="2">cv. O-4</strain>
    </source>
</reference>
<dbReference type="Proteomes" id="UP000187203">
    <property type="component" value="Unassembled WGS sequence"/>
</dbReference>
<name>A0A1R3KR16_9ROSI</name>
<keyword evidence="2" id="KW-1185">Reference proteome</keyword>
<sequence length="86" mass="9541">MIGVRQSSPWSQSGVRIQHVSGDGIDHHFTAGVLIVPSLACKSWKLGWPGCLRTYLRSSDCAHISLIGIYPRKTVPTLDMVLRWVP</sequence>
<proteinExistence type="predicted"/>
<comment type="caution">
    <text evidence="1">The sequence shown here is derived from an EMBL/GenBank/DDBJ whole genome shotgun (WGS) entry which is preliminary data.</text>
</comment>
<dbReference type="EMBL" id="AWUE01012337">
    <property type="protein sequence ID" value="OMP09504.1"/>
    <property type="molecule type" value="Genomic_DNA"/>
</dbReference>